<protein>
    <recommendedName>
        <fullName evidence="3">Thiamine-binding protein domain-containing protein</fullName>
    </recommendedName>
</protein>
<dbReference type="EMBL" id="SRPY01000840">
    <property type="protein sequence ID" value="KAG5917060.1"/>
    <property type="molecule type" value="Genomic_DNA"/>
</dbReference>
<feature type="region of interest" description="Disordered" evidence="2">
    <location>
        <begin position="16"/>
        <end position="68"/>
    </location>
</feature>
<gene>
    <name evidence="4" type="ORF">E4U42_007393</name>
</gene>
<evidence type="ECO:0000256" key="1">
    <source>
        <dbReference type="ARBA" id="ARBA00010272"/>
    </source>
</evidence>
<proteinExistence type="inferred from homology"/>
<evidence type="ECO:0000256" key="2">
    <source>
        <dbReference type="SAM" id="MobiDB-lite"/>
    </source>
</evidence>
<dbReference type="InterPro" id="IPR002767">
    <property type="entry name" value="Thiamine_BP"/>
</dbReference>
<organism evidence="4 5">
    <name type="scientific">Claviceps africana</name>
    <dbReference type="NCBI Taxonomy" id="83212"/>
    <lineage>
        <taxon>Eukaryota</taxon>
        <taxon>Fungi</taxon>
        <taxon>Dikarya</taxon>
        <taxon>Ascomycota</taxon>
        <taxon>Pezizomycotina</taxon>
        <taxon>Sordariomycetes</taxon>
        <taxon>Hypocreomycetidae</taxon>
        <taxon>Hypocreales</taxon>
        <taxon>Clavicipitaceae</taxon>
        <taxon>Claviceps</taxon>
    </lineage>
</organism>
<dbReference type="PANTHER" id="PTHR33777">
    <property type="entry name" value="UPF0045 PROTEIN ECM15"/>
    <property type="match status" value="1"/>
</dbReference>
<feature type="domain" description="Thiamine-binding protein" evidence="3">
    <location>
        <begin position="94"/>
        <end position="184"/>
    </location>
</feature>
<reference evidence="4" key="1">
    <citation type="journal article" date="2020" name="bioRxiv">
        <title>Whole genome comparisons of ergot fungi reveals the divergence and evolution of species within the genus Claviceps are the result of varying mechanisms driving genome evolution and host range expansion.</title>
        <authorList>
            <person name="Wyka S.A."/>
            <person name="Mondo S.J."/>
            <person name="Liu M."/>
            <person name="Dettman J."/>
            <person name="Nalam V."/>
            <person name="Broders K.D."/>
        </authorList>
    </citation>
    <scope>NUCLEOTIDE SEQUENCE</scope>
    <source>
        <strain evidence="4">CCC 489</strain>
    </source>
</reference>
<dbReference type="SUPFAM" id="SSF89957">
    <property type="entry name" value="MTH1187/YkoF-like"/>
    <property type="match status" value="1"/>
</dbReference>
<dbReference type="InterPro" id="IPR051614">
    <property type="entry name" value="UPF0045_domain"/>
</dbReference>
<evidence type="ECO:0000259" key="3">
    <source>
        <dbReference type="Pfam" id="PF01910"/>
    </source>
</evidence>
<evidence type="ECO:0000313" key="5">
    <source>
        <dbReference type="Proteomes" id="UP000811619"/>
    </source>
</evidence>
<evidence type="ECO:0000313" key="4">
    <source>
        <dbReference type="EMBL" id="KAG5917060.1"/>
    </source>
</evidence>
<dbReference type="AlphaFoldDB" id="A0A8K0J6V8"/>
<dbReference type="GO" id="GO:0005829">
    <property type="term" value="C:cytosol"/>
    <property type="evidence" value="ECO:0007669"/>
    <property type="project" value="TreeGrafter"/>
</dbReference>
<dbReference type="InterPro" id="IPR029756">
    <property type="entry name" value="MTH1187/YkoF-like"/>
</dbReference>
<dbReference type="Proteomes" id="UP000811619">
    <property type="component" value="Unassembled WGS sequence"/>
</dbReference>
<dbReference type="OrthoDB" id="5587367at2759"/>
<dbReference type="Gene3D" id="3.30.70.930">
    <property type="match status" value="1"/>
</dbReference>
<feature type="compositionally biased region" description="Basic and acidic residues" evidence="2">
    <location>
        <begin position="58"/>
        <end position="67"/>
    </location>
</feature>
<dbReference type="NCBIfam" id="TIGR00106">
    <property type="entry name" value="MTH1187 family thiamine-binding protein"/>
    <property type="match status" value="1"/>
</dbReference>
<comment type="similarity">
    <text evidence="1">Belongs to the UPF0045 family.</text>
</comment>
<dbReference type="Pfam" id="PF01910">
    <property type="entry name" value="Thiamine_BP"/>
    <property type="match status" value="1"/>
</dbReference>
<feature type="compositionally biased region" description="Basic residues" evidence="2">
    <location>
        <begin position="29"/>
        <end position="40"/>
    </location>
</feature>
<accession>A0A8K0J6V8</accession>
<comment type="caution">
    <text evidence="4">The sequence shown here is derived from an EMBL/GenBank/DDBJ whole genome shotgun (WGS) entry which is preliminary data.</text>
</comment>
<keyword evidence="5" id="KW-1185">Reference proteome</keyword>
<sequence length="192" mass="21330">MSETWVWNYTVVNGHHNHARSLQPPSHDKSRRRLANKQRRQVSGFDKPPPPVRKPRERIHQRSDDRPAQISFTPAHRLQTVDYDALPTPTACYADFCLIPVGTSKVSVADEIALVQRVLQASGLKYTLHSAGTTVEGSWTDVMAVIGRAHAAVHESGVVRIQSSLRVGTRTDKAQTAEDKVRRIEGLLAPST</sequence>
<dbReference type="PANTHER" id="PTHR33777:SF1">
    <property type="entry name" value="UPF0045 PROTEIN ECM15"/>
    <property type="match status" value="1"/>
</dbReference>
<name>A0A8K0J6V8_9HYPO</name>